<dbReference type="GO" id="GO:0016491">
    <property type="term" value="F:oxidoreductase activity"/>
    <property type="evidence" value="ECO:0007669"/>
    <property type="project" value="UniProtKB-KW"/>
</dbReference>
<keyword evidence="4" id="KW-1133">Transmembrane helix</keyword>
<sequence length="644" mass="70447">MDAQPRSGEPPPATIGTFRYSPVAHGRCRARREHARVRGRDLEYTSEGPVVRHVSLGSFLMHPERFVSLFVTTLVVVVALFGLGVAVAEGQADDGFVPVTDEMLQNPSPDDWLMWRRTLNGWGYSPLAQIDRDNVRDLQMVWTRGLSPGSQEGTPIAYAGTLYMPNPNEQVQAIDAVTGDLKWDYRRDIPDDVVEIMRGLTENNRNVAVYGNFIIDTSNDDYIYALDMRTGDLAWETQIFDYRVHPARHSSGPIVANGKVISGRSCRPLAGPVSCVIVAHDPATGAELWRTSLVPGPGEPGDETWGGVPYEERMHVGSWMVPSYDPELDLIYVGTSVTSPAPKFMLGGVENKHLYHNSTLALDGETGEIQWYYQHLNDHWDLDHPYERLLVDTAVTPNASAVSWMNPRLRPGELRKVITGIPGKTGVVYTLDRETGEFLWATPTVAQNVIAGIDGATGAVTENSEVVFSALGQEVLSCPSWAGGKNWPAGAYSPLTNTMFFPLKQTCARLLSTMDGGIDIYRLAARFQLTPGTDQLGTVRGISVETGETTWLHEQRAATHSLVTTGGGLVFGGDANGRFRAFDQDTGEVLWEINLGSPVTGYPITYAVEGRQFVVASTGPAVEGLTPELRPSTGNNLFVFALPN</sequence>
<dbReference type="EMBL" id="UINC01005622">
    <property type="protein sequence ID" value="SVA22493.1"/>
    <property type="molecule type" value="Genomic_DNA"/>
</dbReference>
<dbReference type="InterPro" id="IPR011047">
    <property type="entry name" value="Quinoprotein_ADH-like_sf"/>
</dbReference>
<reference evidence="6" key="1">
    <citation type="submission" date="2018-05" db="EMBL/GenBank/DDBJ databases">
        <authorList>
            <person name="Lanie J.A."/>
            <person name="Ng W.-L."/>
            <person name="Kazmierczak K.M."/>
            <person name="Andrzejewski T.M."/>
            <person name="Davidsen T.M."/>
            <person name="Wayne K.J."/>
            <person name="Tettelin H."/>
            <person name="Glass J.I."/>
            <person name="Rusch D."/>
            <person name="Podicherti R."/>
            <person name="Tsui H.-C.T."/>
            <person name="Winkler M.E."/>
        </authorList>
    </citation>
    <scope>NUCLEOTIDE SEQUENCE</scope>
</reference>
<evidence type="ECO:0000256" key="2">
    <source>
        <dbReference type="ARBA" id="ARBA00008156"/>
    </source>
</evidence>
<evidence type="ECO:0000256" key="3">
    <source>
        <dbReference type="ARBA" id="ARBA00023002"/>
    </source>
</evidence>
<keyword evidence="3" id="KW-0560">Oxidoreductase</keyword>
<dbReference type="PANTHER" id="PTHR32303:SF20">
    <property type="entry name" value="QUINOPROTEIN ETHANOL DEHYDROGENASE"/>
    <property type="match status" value="1"/>
</dbReference>
<gene>
    <name evidence="6" type="ORF">METZ01_LOCUS75347</name>
</gene>
<feature type="domain" description="Pyrrolo-quinoline quinone repeat" evidence="5">
    <location>
        <begin position="536"/>
        <end position="614"/>
    </location>
</feature>
<evidence type="ECO:0000259" key="5">
    <source>
        <dbReference type="Pfam" id="PF01011"/>
    </source>
</evidence>
<accession>A0A381U7H5</accession>
<dbReference type="SUPFAM" id="SSF50998">
    <property type="entry name" value="Quinoprotein alcohol dehydrogenase-like"/>
    <property type="match status" value="1"/>
</dbReference>
<keyword evidence="4" id="KW-0812">Transmembrane</keyword>
<feature type="transmembrane region" description="Helical" evidence="4">
    <location>
        <begin position="66"/>
        <end position="88"/>
    </location>
</feature>
<dbReference type="InterPro" id="IPR018391">
    <property type="entry name" value="PQQ_b-propeller_rpt"/>
</dbReference>
<evidence type="ECO:0000313" key="6">
    <source>
        <dbReference type="EMBL" id="SVA22493.1"/>
    </source>
</evidence>
<dbReference type="PANTHER" id="PTHR32303">
    <property type="entry name" value="QUINOPROTEIN ALCOHOL DEHYDROGENASE (CYTOCHROME C)"/>
    <property type="match status" value="1"/>
</dbReference>
<dbReference type="Pfam" id="PF01011">
    <property type="entry name" value="PQQ"/>
    <property type="match status" value="2"/>
</dbReference>
<proteinExistence type="inferred from homology"/>
<dbReference type="AlphaFoldDB" id="A0A381U7H5"/>
<evidence type="ECO:0000256" key="1">
    <source>
        <dbReference type="ARBA" id="ARBA00001931"/>
    </source>
</evidence>
<dbReference type="SMART" id="SM00564">
    <property type="entry name" value="PQQ"/>
    <property type="match status" value="5"/>
</dbReference>
<dbReference type="Gene3D" id="2.140.10.10">
    <property type="entry name" value="Quinoprotein alcohol dehydrogenase-like superfamily"/>
    <property type="match status" value="1"/>
</dbReference>
<comment type="cofactor">
    <cofactor evidence="1">
        <name>pyrroloquinoline quinone</name>
        <dbReference type="ChEBI" id="CHEBI:58442"/>
    </cofactor>
</comment>
<organism evidence="6">
    <name type="scientific">marine metagenome</name>
    <dbReference type="NCBI Taxonomy" id="408172"/>
    <lineage>
        <taxon>unclassified sequences</taxon>
        <taxon>metagenomes</taxon>
        <taxon>ecological metagenomes</taxon>
    </lineage>
</organism>
<feature type="domain" description="Pyrrolo-quinoline quinone repeat" evidence="5">
    <location>
        <begin position="112"/>
        <end position="441"/>
    </location>
</feature>
<keyword evidence="4" id="KW-0472">Membrane</keyword>
<comment type="similarity">
    <text evidence="2">Belongs to the bacterial PQQ dehydrogenase family.</text>
</comment>
<evidence type="ECO:0000256" key="4">
    <source>
        <dbReference type="SAM" id="Phobius"/>
    </source>
</evidence>
<protein>
    <recommendedName>
        <fullName evidence="5">Pyrrolo-quinoline quinone repeat domain-containing protein</fullName>
    </recommendedName>
</protein>
<name>A0A381U7H5_9ZZZZ</name>
<dbReference type="InterPro" id="IPR002372">
    <property type="entry name" value="PQQ_rpt_dom"/>
</dbReference>